<dbReference type="AlphaFoldDB" id="A0AA38I0N6"/>
<gene>
    <name evidence="1" type="ORF">Zmor_024302</name>
</gene>
<evidence type="ECO:0000313" key="2">
    <source>
        <dbReference type="Proteomes" id="UP001168821"/>
    </source>
</evidence>
<comment type="caution">
    <text evidence="1">The sequence shown here is derived from an EMBL/GenBank/DDBJ whole genome shotgun (WGS) entry which is preliminary data.</text>
</comment>
<keyword evidence="2" id="KW-1185">Reference proteome</keyword>
<proteinExistence type="predicted"/>
<name>A0AA38I0N6_9CUCU</name>
<protein>
    <submittedName>
        <fullName evidence="1">Uncharacterized protein</fullName>
    </submittedName>
</protein>
<evidence type="ECO:0000313" key="1">
    <source>
        <dbReference type="EMBL" id="KAJ3646727.1"/>
    </source>
</evidence>
<organism evidence="1 2">
    <name type="scientific">Zophobas morio</name>
    <dbReference type="NCBI Taxonomy" id="2755281"/>
    <lineage>
        <taxon>Eukaryota</taxon>
        <taxon>Metazoa</taxon>
        <taxon>Ecdysozoa</taxon>
        <taxon>Arthropoda</taxon>
        <taxon>Hexapoda</taxon>
        <taxon>Insecta</taxon>
        <taxon>Pterygota</taxon>
        <taxon>Neoptera</taxon>
        <taxon>Endopterygota</taxon>
        <taxon>Coleoptera</taxon>
        <taxon>Polyphaga</taxon>
        <taxon>Cucujiformia</taxon>
        <taxon>Tenebrionidae</taxon>
        <taxon>Zophobas</taxon>
    </lineage>
</organism>
<accession>A0AA38I0N6</accession>
<sequence length="109" mass="11955">MCRAPGLVLARDQSPIALQAGQSTFLGTGSRDMTARWARNTTWRDEGPALFGRGRGPSAFTQWVAFGYERPLHSFREQGKGLGRWARAHFKAACRCTEPACASTFCGCN</sequence>
<dbReference type="EMBL" id="JALNTZ010000007">
    <property type="protein sequence ID" value="KAJ3646727.1"/>
    <property type="molecule type" value="Genomic_DNA"/>
</dbReference>
<dbReference type="Proteomes" id="UP001168821">
    <property type="component" value="Unassembled WGS sequence"/>
</dbReference>
<reference evidence="1" key="1">
    <citation type="journal article" date="2023" name="G3 (Bethesda)">
        <title>Whole genome assemblies of Zophobas morio and Tenebrio molitor.</title>
        <authorList>
            <person name="Kaur S."/>
            <person name="Stinson S.A."/>
            <person name="diCenzo G.C."/>
        </authorList>
    </citation>
    <scope>NUCLEOTIDE SEQUENCE</scope>
    <source>
        <strain evidence="1">QUZm001</strain>
    </source>
</reference>